<evidence type="ECO:0000256" key="8">
    <source>
        <dbReference type="ARBA" id="ARBA00038489"/>
    </source>
</evidence>
<dbReference type="Pfam" id="PF00578">
    <property type="entry name" value="AhpC-TSA"/>
    <property type="match status" value="1"/>
</dbReference>
<comment type="similarity">
    <text evidence="8">Belongs to the peroxiredoxin family. BCP/PrxQ subfamily.</text>
</comment>
<dbReference type="GO" id="GO:0005737">
    <property type="term" value="C:cytoplasm"/>
    <property type="evidence" value="ECO:0007669"/>
    <property type="project" value="TreeGrafter"/>
</dbReference>
<evidence type="ECO:0000256" key="5">
    <source>
        <dbReference type="ARBA" id="ARBA00023157"/>
    </source>
</evidence>
<dbReference type="EC" id="1.11.1.24" evidence="1"/>
<dbReference type="Proteomes" id="UP000279259">
    <property type="component" value="Unassembled WGS sequence"/>
</dbReference>
<evidence type="ECO:0000256" key="6">
    <source>
        <dbReference type="ARBA" id="ARBA00023284"/>
    </source>
</evidence>
<dbReference type="GO" id="GO:0045454">
    <property type="term" value="P:cell redox homeostasis"/>
    <property type="evidence" value="ECO:0007669"/>
    <property type="project" value="TreeGrafter"/>
</dbReference>
<keyword evidence="6" id="KW-0676">Redox-active center</keyword>
<dbReference type="InterPro" id="IPR050924">
    <property type="entry name" value="Peroxiredoxin_BCP/PrxQ"/>
</dbReference>
<keyword evidence="4" id="KW-0560">Oxidoreductase</keyword>
<dbReference type="EMBL" id="RSCD01000018">
    <property type="protein sequence ID" value="RSH87025.1"/>
    <property type="molecule type" value="Genomic_DNA"/>
</dbReference>
<organism evidence="11 12">
    <name type="scientific">Saitozyma podzolica</name>
    <dbReference type="NCBI Taxonomy" id="1890683"/>
    <lineage>
        <taxon>Eukaryota</taxon>
        <taxon>Fungi</taxon>
        <taxon>Dikarya</taxon>
        <taxon>Basidiomycota</taxon>
        <taxon>Agaricomycotina</taxon>
        <taxon>Tremellomycetes</taxon>
        <taxon>Tremellales</taxon>
        <taxon>Trimorphomycetaceae</taxon>
        <taxon>Saitozyma</taxon>
    </lineage>
</organism>
<dbReference type="InterPro" id="IPR036249">
    <property type="entry name" value="Thioredoxin-like_sf"/>
</dbReference>
<dbReference type="GO" id="GO:0034599">
    <property type="term" value="P:cellular response to oxidative stress"/>
    <property type="evidence" value="ECO:0007669"/>
    <property type="project" value="TreeGrafter"/>
</dbReference>
<dbReference type="OrthoDB" id="338622at2759"/>
<evidence type="ECO:0000256" key="7">
    <source>
        <dbReference type="ARBA" id="ARBA00032824"/>
    </source>
</evidence>
<dbReference type="InterPro" id="IPR000866">
    <property type="entry name" value="AhpC/TSA"/>
</dbReference>
<comment type="catalytic activity">
    <reaction evidence="9">
        <text>a hydroperoxide + [thioredoxin]-dithiol = an alcohol + [thioredoxin]-disulfide + H2O</text>
        <dbReference type="Rhea" id="RHEA:62620"/>
        <dbReference type="Rhea" id="RHEA-COMP:10698"/>
        <dbReference type="Rhea" id="RHEA-COMP:10700"/>
        <dbReference type="ChEBI" id="CHEBI:15377"/>
        <dbReference type="ChEBI" id="CHEBI:29950"/>
        <dbReference type="ChEBI" id="CHEBI:30879"/>
        <dbReference type="ChEBI" id="CHEBI:35924"/>
        <dbReference type="ChEBI" id="CHEBI:50058"/>
        <dbReference type="EC" id="1.11.1.24"/>
    </reaction>
</comment>
<dbReference type="AlphaFoldDB" id="A0A427Y7G4"/>
<accession>A0A427Y7G4</accession>
<dbReference type="PROSITE" id="PS51352">
    <property type="entry name" value="THIOREDOXIN_2"/>
    <property type="match status" value="1"/>
</dbReference>
<keyword evidence="3" id="KW-0049">Antioxidant</keyword>
<dbReference type="STRING" id="1890683.A0A427Y7G4"/>
<comment type="caution">
    <text evidence="11">The sequence shown here is derived from an EMBL/GenBank/DDBJ whole genome shotgun (WGS) entry which is preliminary data.</text>
</comment>
<dbReference type="GO" id="GO:0008379">
    <property type="term" value="F:thioredoxin peroxidase activity"/>
    <property type="evidence" value="ECO:0007669"/>
    <property type="project" value="TreeGrafter"/>
</dbReference>
<dbReference type="CDD" id="cd03017">
    <property type="entry name" value="PRX_BCP"/>
    <property type="match status" value="1"/>
</dbReference>
<evidence type="ECO:0000313" key="12">
    <source>
        <dbReference type="Proteomes" id="UP000279259"/>
    </source>
</evidence>
<evidence type="ECO:0000256" key="1">
    <source>
        <dbReference type="ARBA" id="ARBA00013017"/>
    </source>
</evidence>
<name>A0A427Y7G4_9TREE</name>
<keyword evidence="2" id="KW-0575">Peroxidase</keyword>
<feature type="domain" description="Thioredoxin" evidence="10">
    <location>
        <begin position="6"/>
        <end position="160"/>
    </location>
</feature>
<keyword evidence="12" id="KW-1185">Reference proteome</keyword>
<sequence length="161" mass="17222">MGKPSDLVGHPAPSLELPSIPDGQPFKLPIGEKPIAMFFFPTAGSTGCTMEACAFRDAQVENVTFKRHPDLCVVGISGDPTAKQASFADQHNLRYPILSDADGAARKAYGVGKAFFGMAEGRETFFIDAKGIVRGVYVKNLGFQAHVDFVEKQLLATEGTG</sequence>
<evidence type="ECO:0000313" key="11">
    <source>
        <dbReference type="EMBL" id="RSH87025.1"/>
    </source>
</evidence>
<keyword evidence="5" id="KW-1015">Disulfide bond</keyword>
<evidence type="ECO:0000259" key="10">
    <source>
        <dbReference type="PROSITE" id="PS51352"/>
    </source>
</evidence>
<protein>
    <recommendedName>
        <fullName evidence="1">thioredoxin-dependent peroxiredoxin</fullName>
        <ecNumber evidence="1">1.11.1.24</ecNumber>
    </recommendedName>
    <alternativeName>
        <fullName evidence="7">Thioredoxin peroxidase</fullName>
    </alternativeName>
</protein>
<dbReference type="SUPFAM" id="SSF52833">
    <property type="entry name" value="Thioredoxin-like"/>
    <property type="match status" value="1"/>
</dbReference>
<dbReference type="InterPro" id="IPR013766">
    <property type="entry name" value="Thioredoxin_domain"/>
</dbReference>
<reference evidence="11 12" key="1">
    <citation type="submission" date="2018-11" db="EMBL/GenBank/DDBJ databases">
        <title>Genome sequence of Saitozyma podzolica DSM 27192.</title>
        <authorList>
            <person name="Aliyu H."/>
            <person name="Gorte O."/>
            <person name="Ochsenreither K."/>
        </authorList>
    </citation>
    <scope>NUCLEOTIDE SEQUENCE [LARGE SCALE GENOMIC DNA]</scope>
    <source>
        <strain evidence="11 12">DSM 27192</strain>
    </source>
</reference>
<evidence type="ECO:0000256" key="2">
    <source>
        <dbReference type="ARBA" id="ARBA00022559"/>
    </source>
</evidence>
<dbReference type="PANTHER" id="PTHR42801:SF4">
    <property type="entry name" value="AHPC_TSA FAMILY PROTEIN"/>
    <property type="match status" value="1"/>
</dbReference>
<evidence type="ECO:0000256" key="4">
    <source>
        <dbReference type="ARBA" id="ARBA00023002"/>
    </source>
</evidence>
<dbReference type="Gene3D" id="3.40.30.10">
    <property type="entry name" value="Glutaredoxin"/>
    <property type="match status" value="1"/>
</dbReference>
<evidence type="ECO:0000256" key="9">
    <source>
        <dbReference type="ARBA" id="ARBA00049091"/>
    </source>
</evidence>
<proteinExistence type="inferred from homology"/>
<dbReference type="PANTHER" id="PTHR42801">
    <property type="entry name" value="THIOREDOXIN-DEPENDENT PEROXIDE REDUCTASE"/>
    <property type="match status" value="1"/>
</dbReference>
<evidence type="ECO:0000256" key="3">
    <source>
        <dbReference type="ARBA" id="ARBA00022862"/>
    </source>
</evidence>
<gene>
    <name evidence="11" type="ORF">EHS25_003513</name>
</gene>